<evidence type="ECO:0000256" key="5">
    <source>
        <dbReference type="ARBA" id="ARBA00022723"/>
    </source>
</evidence>
<dbReference type="Proteomes" id="UP001597041">
    <property type="component" value="Unassembled WGS sequence"/>
</dbReference>
<evidence type="ECO:0000313" key="12">
    <source>
        <dbReference type="EMBL" id="MFD1065105.1"/>
    </source>
</evidence>
<evidence type="ECO:0000256" key="10">
    <source>
        <dbReference type="ARBA" id="ARBA00022977"/>
    </source>
</evidence>
<dbReference type="CDD" id="cd01170">
    <property type="entry name" value="THZ_kinase"/>
    <property type="match status" value="1"/>
</dbReference>
<dbReference type="InterPro" id="IPR000417">
    <property type="entry name" value="Hyethyz_kinase"/>
</dbReference>
<comment type="similarity">
    <text evidence="11">Belongs to the Thz kinase family.</text>
</comment>
<protein>
    <recommendedName>
        <fullName evidence="11">Hydroxyethylthiazole kinase</fullName>
        <ecNumber evidence="11">2.7.1.50</ecNumber>
    </recommendedName>
    <alternativeName>
        <fullName evidence="11">4-methyl-5-beta-hydroxyethylthiazole kinase</fullName>
        <shortName evidence="11">TH kinase</shortName>
        <shortName evidence="11">Thz kinase</shortName>
    </alternativeName>
</protein>
<dbReference type="PANTHER" id="PTHR20858:SF17">
    <property type="entry name" value="HYDROXYMETHYLPYRIMIDINE_PHOSPHOMETHYLPYRIMIDINE KINASE THI20-RELATED"/>
    <property type="match status" value="1"/>
</dbReference>
<feature type="binding site" evidence="11">
    <location>
        <position position="41"/>
    </location>
    <ligand>
        <name>substrate</name>
    </ligand>
</feature>
<evidence type="ECO:0000256" key="6">
    <source>
        <dbReference type="ARBA" id="ARBA00022741"/>
    </source>
</evidence>
<dbReference type="EC" id="2.7.1.50" evidence="11"/>
<comment type="catalytic activity">
    <reaction evidence="1 11">
        <text>5-(2-hydroxyethyl)-4-methylthiazole + ATP = 4-methyl-5-(2-phosphooxyethyl)-thiazole + ADP + H(+)</text>
        <dbReference type="Rhea" id="RHEA:24212"/>
        <dbReference type="ChEBI" id="CHEBI:15378"/>
        <dbReference type="ChEBI" id="CHEBI:17957"/>
        <dbReference type="ChEBI" id="CHEBI:30616"/>
        <dbReference type="ChEBI" id="CHEBI:58296"/>
        <dbReference type="ChEBI" id="CHEBI:456216"/>
        <dbReference type="EC" id="2.7.1.50"/>
    </reaction>
</comment>
<comment type="function">
    <text evidence="11">Catalyzes the phosphorylation of the hydroxyl group of 4-methyl-5-beta-hydroxyethylthiazole (THZ).</text>
</comment>
<keyword evidence="13" id="KW-1185">Reference proteome</keyword>
<keyword evidence="6 11" id="KW-0547">Nucleotide-binding</keyword>
<dbReference type="SUPFAM" id="SSF53613">
    <property type="entry name" value="Ribokinase-like"/>
    <property type="match status" value="1"/>
</dbReference>
<evidence type="ECO:0000256" key="8">
    <source>
        <dbReference type="ARBA" id="ARBA00022840"/>
    </source>
</evidence>
<feature type="binding site" evidence="11">
    <location>
        <position position="162"/>
    </location>
    <ligand>
        <name>ATP</name>
        <dbReference type="ChEBI" id="CHEBI:30616"/>
    </ligand>
</feature>
<dbReference type="NCBIfam" id="NF006830">
    <property type="entry name" value="PRK09355.1"/>
    <property type="match status" value="1"/>
</dbReference>
<keyword evidence="9 11" id="KW-0460">Magnesium</keyword>
<gene>
    <name evidence="11 12" type="primary">thiM</name>
    <name evidence="12" type="ORF">ACFQ19_03610</name>
</gene>
<evidence type="ECO:0000256" key="7">
    <source>
        <dbReference type="ARBA" id="ARBA00022777"/>
    </source>
</evidence>
<dbReference type="InterPro" id="IPR029056">
    <property type="entry name" value="Ribokinase-like"/>
</dbReference>
<keyword evidence="10 11" id="KW-0784">Thiamine biosynthesis</keyword>
<sequence length="261" mass="27359">MNPDIIQQARNNTPLVHHLTNQVVVNFSANGLLAFGGSPVMAKEMTEVADMAKASDAVVLNIGTVLESEVPAMIAAGKVANQKGIPVVLDPVGVAATPFRQEVIERILKDVRPTVIKGNTGEIASLVDTDIQMRGVDSVGAGNVDDIAEQAGKKWNTAIVITGKTDVIYTDQQLIYNQTGHPLLANITGSGCLLGSVIAACLTTSYPVSEQLHAALCFYGLAAERAAEQPDVKGSGTFLPNFIDALSCAPKQLNGGPNDDI</sequence>
<dbReference type="PANTHER" id="PTHR20858">
    <property type="entry name" value="PHOSPHOMETHYLPYRIMIDINE KINASE"/>
    <property type="match status" value="1"/>
</dbReference>
<evidence type="ECO:0000256" key="3">
    <source>
        <dbReference type="ARBA" id="ARBA00004868"/>
    </source>
</evidence>
<organism evidence="12 13">
    <name type="scientific">Oceanobacillus locisalsi</name>
    <dbReference type="NCBI Taxonomy" id="546107"/>
    <lineage>
        <taxon>Bacteria</taxon>
        <taxon>Bacillati</taxon>
        <taxon>Bacillota</taxon>
        <taxon>Bacilli</taxon>
        <taxon>Bacillales</taxon>
        <taxon>Bacillaceae</taxon>
        <taxon>Oceanobacillus</taxon>
    </lineage>
</organism>
<comment type="caution">
    <text evidence="12">The sequence shown here is derived from an EMBL/GenBank/DDBJ whole genome shotgun (WGS) entry which is preliminary data.</text>
</comment>
<evidence type="ECO:0000313" key="13">
    <source>
        <dbReference type="Proteomes" id="UP001597041"/>
    </source>
</evidence>
<evidence type="ECO:0000256" key="9">
    <source>
        <dbReference type="ARBA" id="ARBA00022842"/>
    </source>
</evidence>
<dbReference type="Gene3D" id="3.40.1190.20">
    <property type="match status" value="1"/>
</dbReference>
<keyword evidence="4 11" id="KW-0808">Transferase</keyword>
<keyword evidence="5 11" id="KW-0479">Metal-binding</keyword>
<evidence type="ECO:0000256" key="4">
    <source>
        <dbReference type="ARBA" id="ARBA00022679"/>
    </source>
</evidence>
<dbReference type="HAMAP" id="MF_00228">
    <property type="entry name" value="Thz_kinase"/>
    <property type="match status" value="1"/>
</dbReference>
<dbReference type="NCBIfam" id="TIGR00694">
    <property type="entry name" value="thiM"/>
    <property type="match status" value="1"/>
</dbReference>
<keyword evidence="7 11" id="KW-0418">Kinase</keyword>
<dbReference type="GO" id="GO:0004417">
    <property type="term" value="F:hydroxyethylthiazole kinase activity"/>
    <property type="evidence" value="ECO:0007669"/>
    <property type="project" value="UniProtKB-EC"/>
</dbReference>
<comment type="pathway">
    <text evidence="3 11">Cofactor biosynthesis; thiamine diphosphate biosynthesis; 4-methyl-5-(2-phosphoethyl)-thiazole from 5-(2-hydroxyethyl)-4-methylthiazole: step 1/1.</text>
</comment>
<reference evidence="13" key="1">
    <citation type="journal article" date="2019" name="Int. J. Syst. Evol. Microbiol.">
        <title>The Global Catalogue of Microorganisms (GCM) 10K type strain sequencing project: providing services to taxonomists for standard genome sequencing and annotation.</title>
        <authorList>
            <consortium name="The Broad Institute Genomics Platform"/>
            <consortium name="The Broad Institute Genome Sequencing Center for Infectious Disease"/>
            <person name="Wu L."/>
            <person name="Ma J."/>
        </authorList>
    </citation>
    <scope>NUCLEOTIDE SEQUENCE [LARGE SCALE GENOMIC DNA]</scope>
    <source>
        <strain evidence="13">CCUG 56608</strain>
    </source>
</reference>
<evidence type="ECO:0000256" key="11">
    <source>
        <dbReference type="HAMAP-Rule" id="MF_00228"/>
    </source>
</evidence>
<dbReference type="PRINTS" id="PR01099">
    <property type="entry name" value="HYETHTZKNASE"/>
</dbReference>
<dbReference type="EMBL" id="JBHTKK010000002">
    <property type="protein sequence ID" value="MFD1065105.1"/>
    <property type="molecule type" value="Genomic_DNA"/>
</dbReference>
<evidence type="ECO:0000256" key="2">
    <source>
        <dbReference type="ARBA" id="ARBA00001946"/>
    </source>
</evidence>
<keyword evidence="8 11" id="KW-0067">ATP-binding</keyword>
<name>A0ABW3NF56_9BACI</name>
<proteinExistence type="inferred from homology"/>
<comment type="cofactor">
    <cofactor evidence="2 11">
        <name>Mg(2+)</name>
        <dbReference type="ChEBI" id="CHEBI:18420"/>
    </cofactor>
</comment>
<feature type="binding site" evidence="11">
    <location>
        <position position="117"/>
    </location>
    <ligand>
        <name>ATP</name>
        <dbReference type="ChEBI" id="CHEBI:30616"/>
    </ligand>
</feature>
<accession>A0ABW3NF56</accession>
<evidence type="ECO:0000256" key="1">
    <source>
        <dbReference type="ARBA" id="ARBA00001771"/>
    </source>
</evidence>
<dbReference type="Pfam" id="PF02110">
    <property type="entry name" value="HK"/>
    <property type="match status" value="1"/>
</dbReference>
<dbReference type="RefSeq" id="WP_379590660.1">
    <property type="nucleotide sequence ID" value="NZ_JBHTKK010000002.1"/>
</dbReference>
<dbReference type="PIRSF" id="PIRSF000513">
    <property type="entry name" value="Thz_kinase"/>
    <property type="match status" value="1"/>
</dbReference>
<feature type="binding site" evidence="11">
    <location>
        <position position="189"/>
    </location>
    <ligand>
        <name>substrate</name>
    </ligand>
</feature>